<reference evidence="1" key="2">
    <citation type="journal article" date="2015" name="Data Brief">
        <title>Shoot transcriptome of the giant reed, Arundo donax.</title>
        <authorList>
            <person name="Barrero R.A."/>
            <person name="Guerrero F.D."/>
            <person name="Moolhuijzen P."/>
            <person name="Goolsby J.A."/>
            <person name="Tidwell J."/>
            <person name="Bellgard S.E."/>
            <person name="Bellgard M.I."/>
        </authorList>
    </citation>
    <scope>NUCLEOTIDE SEQUENCE</scope>
    <source>
        <tissue evidence="1">Shoot tissue taken approximately 20 cm above the soil surface</tissue>
    </source>
</reference>
<dbReference type="EMBL" id="GBRH01227672">
    <property type="protein sequence ID" value="JAD70223.1"/>
    <property type="molecule type" value="Transcribed_RNA"/>
</dbReference>
<reference evidence="1" key="1">
    <citation type="submission" date="2014-09" db="EMBL/GenBank/DDBJ databases">
        <authorList>
            <person name="Magalhaes I.L.F."/>
            <person name="Oliveira U."/>
            <person name="Santos F.R."/>
            <person name="Vidigal T.H.D.A."/>
            <person name="Brescovit A.D."/>
            <person name="Santos A.J."/>
        </authorList>
    </citation>
    <scope>NUCLEOTIDE SEQUENCE</scope>
    <source>
        <tissue evidence="1">Shoot tissue taken approximately 20 cm above the soil surface</tissue>
    </source>
</reference>
<protein>
    <submittedName>
        <fullName evidence="1">Uncharacterized protein</fullName>
    </submittedName>
</protein>
<dbReference type="PROSITE" id="PS51257">
    <property type="entry name" value="PROKAR_LIPOPROTEIN"/>
    <property type="match status" value="1"/>
</dbReference>
<accession>A0A0A9C6Z1</accession>
<proteinExistence type="predicted"/>
<dbReference type="AlphaFoldDB" id="A0A0A9C6Z1"/>
<evidence type="ECO:0000313" key="1">
    <source>
        <dbReference type="EMBL" id="JAD70223.1"/>
    </source>
</evidence>
<name>A0A0A9C6Z1_ARUDO</name>
<organism evidence="1">
    <name type="scientific">Arundo donax</name>
    <name type="common">Giant reed</name>
    <name type="synonym">Donax arundinaceus</name>
    <dbReference type="NCBI Taxonomy" id="35708"/>
    <lineage>
        <taxon>Eukaryota</taxon>
        <taxon>Viridiplantae</taxon>
        <taxon>Streptophyta</taxon>
        <taxon>Embryophyta</taxon>
        <taxon>Tracheophyta</taxon>
        <taxon>Spermatophyta</taxon>
        <taxon>Magnoliopsida</taxon>
        <taxon>Liliopsida</taxon>
        <taxon>Poales</taxon>
        <taxon>Poaceae</taxon>
        <taxon>PACMAD clade</taxon>
        <taxon>Arundinoideae</taxon>
        <taxon>Arundineae</taxon>
        <taxon>Arundo</taxon>
    </lineage>
</organism>
<sequence length="29" mass="3124">MLLRILFPQCMTTWVGCVCLGGPTILSIG</sequence>